<dbReference type="SUPFAM" id="SSF53850">
    <property type="entry name" value="Periplasmic binding protein-like II"/>
    <property type="match status" value="1"/>
</dbReference>
<keyword evidence="2" id="KW-0805">Transcription regulation</keyword>
<dbReference type="SUPFAM" id="SSF46785">
    <property type="entry name" value="Winged helix' DNA-binding domain"/>
    <property type="match status" value="1"/>
</dbReference>
<sequence length="296" mass="32587">MMKRPESIDLDALRTFVVGIDLGNFTLAASRLCRSTSAVSAQLKKLEQQCGVKLLSKSGRNLRLTESGELLLSYGKKLLSINDEALQAIQQQTIHGAVSIGLQEDFSERLLPNLLGRIARSFPNIQIYAQCGRNNTLKEESLRNKIDFALCWENPLEMNQDRLITEVPQHWIASPSFDLASHLNSGKPLPLILLDAPCIIRDAAIKALDQENIPWKIAVSGGSLSGIWAAVNAGLGLTVRADLSIPSSLAIIHHQLPQLPTIGLSLLESSLKKEKSQTLIKELLLDELQRDMLPFS</sequence>
<evidence type="ECO:0000256" key="3">
    <source>
        <dbReference type="ARBA" id="ARBA00023125"/>
    </source>
</evidence>
<gene>
    <name evidence="6" type="ORF">EA58_00315</name>
</gene>
<organism evidence="6 7">
    <name type="scientific">Photobacterium galatheae</name>
    <dbReference type="NCBI Taxonomy" id="1654360"/>
    <lineage>
        <taxon>Bacteria</taxon>
        <taxon>Pseudomonadati</taxon>
        <taxon>Pseudomonadota</taxon>
        <taxon>Gammaproteobacteria</taxon>
        <taxon>Vibrionales</taxon>
        <taxon>Vibrionaceae</taxon>
        <taxon>Photobacterium</taxon>
    </lineage>
</organism>
<keyword evidence="4" id="KW-0804">Transcription</keyword>
<dbReference type="Proteomes" id="UP000027192">
    <property type="component" value="Unassembled WGS sequence"/>
</dbReference>
<dbReference type="PROSITE" id="PS50931">
    <property type="entry name" value="HTH_LYSR"/>
    <property type="match status" value="1"/>
</dbReference>
<feature type="domain" description="HTH lysR-type" evidence="5">
    <location>
        <begin position="8"/>
        <end position="65"/>
    </location>
</feature>
<evidence type="ECO:0000256" key="4">
    <source>
        <dbReference type="ARBA" id="ARBA00023163"/>
    </source>
</evidence>
<dbReference type="EMBL" id="JMIB01000001">
    <property type="protein sequence ID" value="KDM93563.1"/>
    <property type="molecule type" value="Genomic_DNA"/>
</dbReference>
<dbReference type="Gene3D" id="1.10.10.10">
    <property type="entry name" value="Winged helix-like DNA-binding domain superfamily/Winged helix DNA-binding domain"/>
    <property type="match status" value="1"/>
</dbReference>
<proteinExistence type="inferred from homology"/>
<name>A0A066S1P3_9GAMM</name>
<dbReference type="PANTHER" id="PTHR30579">
    <property type="entry name" value="TRANSCRIPTIONAL REGULATOR"/>
    <property type="match status" value="1"/>
</dbReference>
<protein>
    <recommendedName>
        <fullName evidence="5">HTH lysR-type domain-containing protein</fullName>
    </recommendedName>
</protein>
<dbReference type="GO" id="GO:0003677">
    <property type="term" value="F:DNA binding"/>
    <property type="evidence" value="ECO:0007669"/>
    <property type="project" value="UniProtKB-KW"/>
</dbReference>
<evidence type="ECO:0000256" key="1">
    <source>
        <dbReference type="ARBA" id="ARBA00009437"/>
    </source>
</evidence>
<dbReference type="InterPro" id="IPR036390">
    <property type="entry name" value="WH_DNA-bd_sf"/>
</dbReference>
<evidence type="ECO:0000256" key="2">
    <source>
        <dbReference type="ARBA" id="ARBA00023015"/>
    </source>
</evidence>
<dbReference type="Pfam" id="PF03466">
    <property type="entry name" value="LysR_substrate"/>
    <property type="match status" value="1"/>
</dbReference>
<keyword evidence="3" id="KW-0238">DNA-binding</keyword>
<evidence type="ECO:0000313" key="6">
    <source>
        <dbReference type="EMBL" id="KDM93563.1"/>
    </source>
</evidence>
<reference evidence="6 7" key="1">
    <citation type="submission" date="2014-04" db="EMBL/GenBank/DDBJ databases">
        <title>Draft genome sequence of Photobacterium halotolerans S2753: a solonamide, ngercheumicin and holomycin producer.</title>
        <authorList>
            <person name="Machado H.R."/>
            <person name="Gram L."/>
        </authorList>
    </citation>
    <scope>NUCLEOTIDE SEQUENCE [LARGE SCALE GENOMIC DNA]</scope>
    <source>
        <strain evidence="6 7">S2753</strain>
    </source>
</reference>
<evidence type="ECO:0000313" key="7">
    <source>
        <dbReference type="Proteomes" id="UP000027192"/>
    </source>
</evidence>
<dbReference type="InterPro" id="IPR005119">
    <property type="entry name" value="LysR_subst-bd"/>
</dbReference>
<accession>A0A066S1P3</accession>
<comment type="caution">
    <text evidence="6">The sequence shown here is derived from an EMBL/GenBank/DDBJ whole genome shotgun (WGS) entry which is preliminary data.</text>
</comment>
<dbReference type="PANTHER" id="PTHR30579:SF8">
    <property type="entry name" value="HTH-TYPE TRANSCRIPTIONAL REGULATOR HDFR"/>
    <property type="match status" value="1"/>
</dbReference>
<evidence type="ECO:0000259" key="5">
    <source>
        <dbReference type="PROSITE" id="PS50931"/>
    </source>
</evidence>
<keyword evidence="7" id="KW-1185">Reference proteome</keyword>
<dbReference type="Gene3D" id="3.40.190.10">
    <property type="entry name" value="Periplasmic binding protein-like II"/>
    <property type="match status" value="2"/>
</dbReference>
<dbReference type="InterPro" id="IPR000847">
    <property type="entry name" value="LysR_HTH_N"/>
</dbReference>
<dbReference type="GO" id="GO:0003700">
    <property type="term" value="F:DNA-binding transcription factor activity"/>
    <property type="evidence" value="ECO:0007669"/>
    <property type="project" value="InterPro"/>
</dbReference>
<dbReference type="AlphaFoldDB" id="A0A066S1P3"/>
<dbReference type="InterPro" id="IPR036388">
    <property type="entry name" value="WH-like_DNA-bd_sf"/>
</dbReference>
<dbReference type="Pfam" id="PF00126">
    <property type="entry name" value="HTH_1"/>
    <property type="match status" value="1"/>
</dbReference>
<dbReference type="InterPro" id="IPR050176">
    <property type="entry name" value="LTTR"/>
</dbReference>
<comment type="similarity">
    <text evidence="1">Belongs to the LysR transcriptional regulatory family.</text>
</comment>
<dbReference type="STRING" id="1654360.EA58_00315"/>